<evidence type="ECO:0000313" key="2">
    <source>
        <dbReference type="EMBL" id="GJM97338.1"/>
    </source>
</evidence>
<dbReference type="Proteomes" id="UP001054889">
    <property type="component" value="Unassembled WGS sequence"/>
</dbReference>
<comment type="caution">
    <text evidence="2">The sequence shown here is derived from an EMBL/GenBank/DDBJ whole genome shotgun (WGS) entry which is preliminary data.</text>
</comment>
<organism evidence="2 3">
    <name type="scientific">Eleusine coracana subsp. coracana</name>
    <dbReference type="NCBI Taxonomy" id="191504"/>
    <lineage>
        <taxon>Eukaryota</taxon>
        <taxon>Viridiplantae</taxon>
        <taxon>Streptophyta</taxon>
        <taxon>Embryophyta</taxon>
        <taxon>Tracheophyta</taxon>
        <taxon>Spermatophyta</taxon>
        <taxon>Magnoliopsida</taxon>
        <taxon>Liliopsida</taxon>
        <taxon>Poales</taxon>
        <taxon>Poaceae</taxon>
        <taxon>PACMAD clade</taxon>
        <taxon>Chloridoideae</taxon>
        <taxon>Cynodonteae</taxon>
        <taxon>Eleusininae</taxon>
        <taxon>Eleusine</taxon>
    </lineage>
</organism>
<gene>
    <name evidence="2" type="primary">ga14258</name>
    <name evidence="2" type="ORF">PR202_ga14258</name>
</gene>
<name>A0AAV5CGC2_ELECO</name>
<keyword evidence="1" id="KW-1133">Transmembrane helix</keyword>
<dbReference type="EMBL" id="BQKI01000006">
    <property type="protein sequence ID" value="GJM97338.1"/>
    <property type="molecule type" value="Genomic_DNA"/>
</dbReference>
<accession>A0AAV5CGC2</accession>
<sequence length="105" mass="11875">MQPIKVYADRRSQPSRAVIIFCRLVSVPIVVMLDFVMTKLLLLSQSCHFEISCVSIPWSSGPLVCILPTCSPEPKLSQFLIGITRIYVVAQVRSKVIQDRSNWLI</sequence>
<keyword evidence="3" id="KW-1185">Reference proteome</keyword>
<reference evidence="2" key="2">
    <citation type="submission" date="2021-12" db="EMBL/GenBank/DDBJ databases">
        <title>Resequencing data analysis of finger millet.</title>
        <authorList>
            <person name="Hatakeyama M."/>
            <person name="Aluri S."/>
            <person name="Balachadran M.T."/>
            <person name="Sivarajan S.R."/>
            <person name="Poveda L."/>
            <person name="Shimizu-Inatsugi R."/>
            <person name="Schlapbach R."/>
            <person name="Sreeman S.M."/>
            <person name="Shimizu K.K."/>
        </authorList>
    </citation>
    <scope>NUCLEOTIDE SEQUENCE</scope>
</reference>
<keyword evidence="1" id="KW-0812">Transmembrane</keyword>
<feature type="transmembrane region" description="Helical" evidence="1">
    <location>
        <begin position="20"/>
        <end position="43"/>
    </location>
</feature>
<dbReference type="AlphaFoldDB" id="A0AAV5CGC2"/>
<evidence type="ECO:0000313" key="3">
    <source>
        <dbReference type="Proteomes" id="UP001054889"/>
    </source>
</evidence>
<proteinExistence type="predicted"/>
<protein>
    <submittedName>
        <fullName evidence="2">Uncharacterized protein</fullName>
    </submittedName>
</protein>
<reference evidence="2" key="1">
    <citation type="journal article" date="2018" name="DNA Res.">
        <title>Multiple hybrid de novo genome assembly of finger millet, an orphan allotetraploid crop.</title>
        <authorList>
            <person name="Hatakeyama M."/>
            <person name="Aluri S."/>
            <person name="Balachadran M.T."/>
            <person name="Sivarajan S.R."/>
            <person name="Patrignani A."/>
            <person name="Gruter S."/>
            <person name="Poveda L."/>
            <person name="Shimizu-Inatsugi R."/>
            <person name="Baeten J."/>
            <person name="Francoijs K.J."/>
            <person name="Nataraja K.N."/>
            <person name="Reddy Y.A.N."/>
            <person name="Phadnis S."/>
            <person name="Ravikumar R.L."/>
            <person name="Schlapbach R."/>
            <person name="Sreeman S.M."/>
            <person name="Shimizu K.K."/>
        </authorList>
    </citation>
    <scope>NUCLEOTIDE SEQUENCE</scope>
</reference>
<evidence type="ECO:0000256" key="1">
    <source>
        <dbReference type="SAM" id="Phobius"/>
    </source>
</evidence>
<keyword evidence="1" id="KW-0472">Membrane</keyword>